<dbReference type="Gene3D" id="1.50.10.10">
    <property type="match status" value="1"/>
</dbReference>
<keyword evidence="1" id="KW-0732">Signal</keyword>
<dbReference type="InterPro" id="IPR027414">
    <property type="entry name" value="GH95_N_dom"/>
</dbReference>
<feature type="chain" id="PRO_5045064788" evidence="1">
    <location>
        <begin position="23"/>
        <end position="838"/>
    </location>
</feature>
<dbReference type="InterPro" id="IPR016518">
    <property type="entry name" value="Alpha-L-fucosidase"/>
</dbReference>
<dbReference type="Proteomes" id="UP001597375">
    <property type="component" value="Unassembled WGS sequence"/>
</dbReference>
<comment type="caution">
    <text evidence="4">The sequence shown here is derived from an EMBL/GenBank/DDBJ whole genome shotgun (WGS) entry which is preliminary data.</text>
</comment>
<dbReference type="RefSeq" id="WP_386818139.1">
    <property type="nucleotide sequence ID" value="NZ_JBHUIT010000002.1"/>
</dbReference>
<proteinExistence type="predicted"/>
<dbReference type="PANTHER" id="PTHR31084:SF0">
    <property type="entry name" value="ALPHA-L-FUCOSIDASE 2"/>
    <property type="match status" value="1"/>
</dbReference>
<feature type="domain" description="Glycosyl hydrolase family 95 N-terminal" evidence="2">
    <location>
        <begin position="44"/>
        <end position="279"/>
    </location>
</feature>
<dbReference type="GO" id="GO:0016787">
    <property type="term" value="F:hydrolase activity"/>
    <property type="evidence" value="ECO:0007669"/>
    <property type="project" value="UniProtKB-KW"/>
</dbReference>
<dbReference type="InterPro" id="IPR012341">
    <property type="entry name" value="6hp_glycosidase-like_sf"/>
</dbReference>
<dbReference type="InterPro" id="IPR008928">
    <property type="entry name" value="6-hairpin_glycosidase_sf"/>
</dbReference>
<dbReference type="InterPro" id="IPR054363">
    <property type="entry name" value="GH95_cat"/>
</dbReference>
<accession>A0ABW5D673</accession>
<keyword evidence="5" id="KW-1185">Reference proteome</keyword>
<dbReference type="Pfam" id="PF22124">
    <property type="entry name" value="Glyco_hydro_95_cat"/>
    <property type="match status" value="1"/>
</dbReference>
<dbReference type="PIRSF" id="PIRSF007663">
    <property type="entry name" value="UCP007663"/>
    <property type="match status" value="1"/>
</dbReference>
<dbReference type="EMBL" id="JBHUIT010000002">
    <property type="protein sequence ID" value="MFD2255481.1"/>
    <property type="molecule type" value="Genomic_DNA"/>
</dbReference>
<dbReference type="SUPFAM" id="SSF48208">
    <property type="entry name" value="Six-hairpin glycosidases"/>
    <property type="match status" value="1"/>
</dbReference>
<sequence>MINKPFTSILIAAFATCGNLWAAKIEAIPLEQRKALDFLPGMCSTQPAGRWDSGLVTGNGIMGASVLGQPYKEKIIFNHERLFRPILDERPLPPKISRALPEVRRLMKEGKSGPAHAYWQKVMAEEGHTEIINTPSYHPAYTMEVTRKDSGDVTDYLRTLDFMSGEVVVRFRNEAGAWLNRTFVSREDNVIVQVFESPDGKPLQLDLRLVDQWQGLGEGMARITTDLSGEWMTARCKYKKTARGYEGTTRVICDSGRVEQSGDMLRCLDAKRVLLLTRITDLEDFEHSQIGEMQASLSKLPADYEQLLERHVKLHRPVMERMAIDLDQSDDRYLSSEELIAKQSEPGRRSIVPALLQKMFYMGRYALLSSSGNYPPPLTGIWNGSHTPAWSGDFTLDTNLNQQIAGANTCALPEALMSYLELIEEIAPSWEVNAMNIYGCRGYLSGVRTAGRENYHTHFDKWPGHCWTAGASWLIYPLYEYYQVTGDKEFLKDRVLPLMEKSVLFYEDFLTEYDQDGRYLFVPSYSPEQGANLSINAVQDIAAAKQAIQNLIDSYQALEINPDRVASLREMLKKFPPYLINESGAFKEWAYAPYSDAYNHRHMSHSYPVWPAHELDWEEHMEMMKAMRVALELKLPQDWSGHNFAIRAFCAARTKYPQLFYQNLFSLMRFDLISPNLVTLHNPGWSPNTDVLCGLPAMISEALVYSKPGVIELLPAWSPDLPNGSIHGIRSRSQASIDSLVWDLEKKRVTTVITSLTDQWITLYVRQGIASIKTDAEMKPAEPQNIARMVHLKKGEPVRLEIQLEKKINDYGINPPAFPLEEAERIHAERKANKQKGK</sequence>
<evidence type="ECO:0000259" key="3">
    <source>
        <dbReference type="Pfam" id="PF22124"/>
    </source>
</evidence>
<gene>
    <name evidence="4" type="ORF">ACFSSA_02225</name>
</gene>
<name>A0ABW5D673_9BACT</name>
<evidence type="ECO:0000313" key="5">
    <source>
        <dbReference type="Proteomes" id="UP001597375"/>
    </source>
</evidence>
<feature type="signal peptide" evidence="1">
    <location>
        <begin position="1"/>
        <end position="22"/>
    </location>
</feature>
<reference evidence="5" key="1">
    <citation type="journal article" date="2019" name="Int. J. Syst. Evol. Microbiol.">
        <title>The Global Catalogue of Microorganisms (GCM) 10K type strain sequencing project: providing services to taxonomists for standard genome sequencing and annotation.</title>
        <authorList>
            <consortium name="The Broad Institute Genomics Platform"/>
            <consortium name="The Broad Institute Genome Sequencing Center for Infectious Disease"/>
            <person name="Wu L."/>
            <person name="Ma J."/>
        </authorList>
    </citation>
    <scope>NUCLEOTIDE SEQUENCE [LARGE SCALE GENOMIC DNA]</scope>
    <source>
        <strain evidence="5">CGMCC 4.7106</strain>
    </source>
</reference>
<evidence type="ECO:0000256" key="1">
    <source>
        <dbReference type="SAM" id="SignalP"/>
    </source>
</evidence>
<organism evidence="4 5">
    <name type="scientific">Luteolibacter algae</name>
    <dbReference type="NCBI Taxonomy" id="454151"/>
    <lineage>
        <taxon>Bacteria</taxon>
        <taxon>Pseudomonadati</taxon>
        <taxon>Verrucomicrobiota</taxon>
        <taxon>Verrucomicrobiia</taxon>
        <taxon>Verrucomicrobiales</taxon>
        <taxon>Verrucomicrobiaceae</taxon>
        <taxon>Luteolibacter</taxon>
    </lineage>
</organism>
<protein>
    <submittedName>
        <fullName evidence="4">Glycoside hydrolase N-terminal domain-containing protein</fullName>
    </submittedName>
</protein>
<feature type="domain" description="Glycosyl hydrolase family 95 catalytic" evidence="3">
    <location>
        <begin position="304"/>
        <end position="701"/>
    </location>
</feature>
<dbReference type="Pfam" id="PF14498">
    <property type="entry name" value="Glyco_hyd_65N_2"/>
    <property type="match status" value="1"/>
</dbReference>
<evidence type="ECO:0000313" key="4">
    <source>
        <dbReference type="EMBL" id="MFD2255481.1"/>
    </source>
</evidence>
<dbReference type="PANTHER" id="PTHR31084">
    <property type="entry name" value="ALPHA-L-FUCOSIDASE 2"/>
    <property type="match status" value="1"/>
</dbReference>
<keyword evidence="4" id="KW-0378">Hydrolase</keyword>
<evidence type="ECO:0000259" key="2">
    <source>
        <dbReference type="Pfam" id="PF14498"/>
    </source>
</evidence>